<feature type="transmembrane region" description="Helical" evidence="1">
    <location>
        <begin position="56"/>
        <end position="75"/>
    </location>
</feature>
<dbReference type="EMBL" id="CAJPIZ010013201">
    <property type="protein sequence ID" value="CAG2114123.1"/>
    <property type="molecule type" value="Genomic_DNA"/>
</dbReference>
<dbReference type="InterPro" id="IPR042127">
    <property type="entry name" value="TMEM45"/>
</dbReference>
<keyword evidence="3" id="KW-1185">Reference proteome</keyword>
<keyword evidence="1" id="KW-0812">Transmembrane</keyword>
<dbReference type="AlphaFoldDB" id="A0A7R9L2J6"/>
<dbReference type="OrthoDB" id="6504688at2759"/>
<reference evidence="2" key="1">
    <citation type="submission" date="2020-11" db="EMBL/GenBank/DDBJ databases">
        <authorList>
            <person name="Tran Van P."/>
        </authorList>
    </citation>
    <scope>NUCLEOTIDE SEQUENCE</scope>
</reference>
<gene>
    <name evidence="2" type="ORF">OSB1V03_LOCUS14089</name>
</gene>
<dbReference type="PANTHER" id="PTHR16007">
    <property type="entry name" value="EPIDIDYMAL MEMBRANE PROTEIN E9-RELATED"/>
    <property type="match status" value="1"/>
</dbReference>
<feature type="transmembrane region" description="Helical" evidence="1">
    <location>
        <begin position="103"/>
        <end position="121"/>
    </location>
</feature>
<name>A0A7R9L2J6_9ACAR</name>
<feature type="transmembrane region" description="Helical" evidence="1">
    <location>
        <begin position="6"/>
        <end position="26"/>
    </location>
</feature>
<accession>A0A7R9L2J6</accession>
<sequence length="156" mass="17725">MGSLAGHLLPGSFFLCFGFWWTYALFERYFKVLVDSTLSKTPKQFNCSASYSKIEGFIKIISAIIGITCEFVTALDKNYRFVNMGIVDLLVYYGYPLPNGSDYMSLLMAAMVEALLFTFHLHGRFEKVGFILYPPFSSGPPEEISVNSYKQQLLFK</sequence>
<evidence type="ECO:0000313" key="3">
    <source>
        <dbReference type="Proteomes" id="UP000759131"/>
    </source>
</evidence>
<dbReference type="Proteomes" id="UP000759131">
    <property type="component" value="Unassembled WGS sequence"/>
</dbReference>
<protein>
    <submittedName>
        <fullName evidence="2">Uncharacterized protein</fullName>
    </submittedName>
</protein>
<evidence type="ECO:0000313" key="2">
    <source>
        <dbReference type="EMBL" id="CAD7633693.1"/>
    </source>
</evidence>
<dbReference type="EMBL" id="OC867776">
    <property type="protein sequence ID" value="CAD7633693.1"/>
    <property type="molecule type" value="Genomic_DNA"/>
</dbReference>
<dbReference type="PANTHER" id="PTHR16007:SF15">
    <property type="entry name" value="TRANSMEMBRANE PROTEIN 45B"/>
    <property type="match status" value="1"/>
</dbReference>
<keyword evidence="1" id="KW-1133">Transmembrane helix</keyword>
<proteinExistence type="predicted"/>
<evidence type="ECO:0000256" key="1">
    <source>
        <dbReference type="SAM" id="Phobius"/>
    </source>
</evidence>
<keyword evidence="1" id="KW-0472">Membrane</keyword>
<organism evidence="2">
    <name type="scientific">Medioppia subpectinata</name>
    <dbReference type="NCBI Taxonomy" id="1979941"/>
    <lineage>
        <taxon>Eukaryota</taxon>
        <taxon>Metazoa</taxon>
        <taxon>Ecdysozoa</taxon>
        <taxon>Arthropoda</taxon>
        <taxon>Chelicerata</taxon>
        <taxon>Arachnida</taxon>
        <taxon>Acari</taxon>
        <taxon>Acariformes</taxon>
        <taxon>Sarcoptiformes</taxon>
        <taxon>Oribatida</taxon>
        <taxon>Brachypylina</taxon>
        <taxon>Oppioidea</taxon>
        <taxon>Oppiidae</taxon>
        <taxon>Medioppia</taxon>
    </lineage>
</organism>